<accession>A0ABS5KJ18</accession>
<evidence type="ECO:0000313" key="4">
    <source>
        <dbReference type="Proteomes" id="UP000730482"/>
    </source>
</evidence>
<dbReference type="RefSeq" id="WP_212007572.1">
    <property type="nucleotide sequence ID" value="NZ_JAAFYZ010000007.1"/>
</dbReference>
<name>A0ABS5KJ18_9ACTN</name>
<dbReference type="InterPro" id="IPR016709">
    <property type="entry name" value="HadA-like"/>
</dbReference>
<organism evidence="3 4">
    <name type="scientific">Catenulispora pinistramenti</name>
    <dbReference type="NCBI Taxonomy" id="2705254"/>
    <lineage>
        <taxon>Bacteria</taxon>
        <taxon>Bacillati</taxon>
        <taxon>Actinomycetota</taxon>
        <taxon>Actinomycetes</taxon>
        <taxon>Catenulisporales</taxon>
        <taxon>Catenulisporaceae</taxon>
        <taxon>Catenulispora</taxon>
    </lineage>
</organism>
<proteinExistence type="inferred from homology"/>
<dbReference type="SUPFAM" id="SSF54637">
    <property type="entry name" value="Thioesterase/thiol ester dehydrase-isomerase"/>
    <property type="match status" value="1"/>
</dbReference>
<comment type="caution">
    <text evidence="3">The sequence shown here is derived from an EMBL/GenBank/DDBJ whole genome shotgun (WGS) entry which is preliminary data.</text>
</comment>
<reference evidence="3 4" key="1">
    <citation type="submission" date="2020-02" db="EMBL/GenBank/DDBJ databases">
        <title>Acidophilic actinobacteria isolated from forest soil.</title>
        <authorList>
            <person name="Golinska P."/>
        </authorList>
    </citation>
    <scope>NUCLEOTIDE SEQUENCE [LARGE SCALE GENOMIC DNA]</scope>
    <source>
        <strain evidence="3 4">NL8</strain>
    </source>
</reference>
<evidence type="ECO:0000256" key="1">
    <source>
        <dbReference type="HAMAP-Rule" id="MF_00799"/>
    </source>
</evidence>
<dbReference type="Pfam" id="PF13452">
    <property type="entry name" value="FAS1_DH_region"/>
    <property type="match status" value="1"/>
</dbReference>
<comment type="similarity">
    <text evidence="1">Belongs to the UPF0336 family.</text>
</comment>
<dbReference type="InterPro" id="IPR029069">
    <property type="entry name" value="HotDog_dom_sf"/>
</dbReference>
<gene>
    <name evidence="3" type="ORF">KGQ19_03465</name>
</gene>
<dbReference type="CDD" id="cd03441">
    <property type="entry name" value="R_hydratase_like"/>
    <property type="match status" value="1"/>
</dbReference>
<dbReference type="Gene3D" id="3.10.129.10">
    <property type="entry name" value="Hotdog Thioesterase"/>
    <property type="match status" value="1"/>
</dbReference>
<evidence type="ECO:0000259" key="2">
    <source>
        <dbReference type="Pfam" id="PF13452"/>
    </source>
</evidence>
<sequence>MPLNPSFTGRSYPPTEPYEVGREKIREFADAIGAGHPAYRDQSAARASGHPDIVAPPTFPIVLSMRANRLVLDDPELGIDEGRVVHGEQKFRYFRPVYAGDTLVCRAGIEELTARGGHEFLLIRTDVATTQDEPVVTVWSRLVVRGEK</sequence>
<evidence type="ECO:0000313" key="3">
    <source>
        <dbReference type="EMBL" id="MBS2545920.1"/>
    </source>
</evidence>
<dbReference type="Proteomes" id="UP000730482">
    <property type="component" value="Unassembled WGS sequence"/>
</dbReference>
<protein>
    <recommendedName>
        <fullName evidence="1">UPF0336 protein KGQ19_03465</fullName>
    </recommendedName>
</protein>
<dbReference type="InterPro" id="IPR039569">
    <property type="entry name" value="FAS1-like_DH_region"/>
</dbReference>
<feature type="domain" description="FAS1-like dehydratase" evidence="2">
    <location>
        <begin position="7"/>
        <end position="137"/>
    </location>
</feature>
<keyword evidence="4" id="KW-1185">Reference proteome</keyword>
<dbReference type="PIRSF" id="PIRSF018072">
    <property type="entry name" value="UCP018072"/>
    <property type="match status" value="1"/>
</dbReference>
<dbReference type="HAMAP" id="MF_00799">
    <property type="entry name" value="UPF0336"/>
    <property type="match status" value="1"/>
</dbReference>
<dbReference type="EMBL" id="JAAFYZ010000007">
    <property type="protein sequence ID" value="MBS2545920.1"/>
    <property type="molecule type" value="Genomic_DNA"/>
</dbReference>